<accession>A0ABD2P5N9</accession>
<evidence type="ECO:0000313" key="3">
    <source>
        <dbReference type="Proteomes" id="UP001516400"/>
    </source>
</evidence>
<name>A0ABD2P5N9_9CUCU</name>
<dbReference type="Proteomes" id="UP001516400">
    <property type="component" value="Unassembled WGS sequence"/>
</dbReference>
<organism evidence="2 3">
    <name type="scientific">Cryptolaemus montrouzieri</name>
    <dbReference type="NCBI Taxonomy" id="559131"/>
    <lineage>
        <taxon>Eukaryota</taxon>
        <taxon>Metazoa</taxon>
        <taxon>Ecdysozoa</taxon>
        <taxon>Arthropoda</taxon>
        <taxon>Hexapoda</taxon>
        <taxon>Insecta</taxon>
        <taxon>Pterygota</taxon>
        <taxon>Neoptera</taxon>
        <taxon>Endopterygota</taxon>
        <taxon>Coleoptera</taxon>
        <taxon>Polyphaga</taxon>
        <taxon>Cucujiformia</taxon>
        <taxon>Coccinelloidea</taxon>
        <taxon>Coccinellidae</taxon>
        <taxon>Scymninae</taxon>
        <taxon>Scymnini</taxon>
        <taxon>Cryptolaemus</taxon>
    </lineage>
</organism>
<keyword evidence="1" id="KW-0732">Signal</keyword>
<proteinExistence type="predicted"/>
<dbReference type="EMBL" id="JABFTP020000185">
    <property type="protein sequence ID" value="KAL3286188.1"/>
    <property type="molecule type" value="Genomic_DNA"/>
</dbReference>
<reference evidence="2 3" key="1">
    <citation type="journal article" date="2021" name="BMC Biol.">
        <title>Horizontally acquired antibacterial genes associated with adaptive radiation of ladybird beetles.</title>
        <authorList>
            <person name="Li H.S."/>
            <person name="Tang X.F."/>
            <person name="Huang Y.H."/>
            <person name="Xu Z.Y."/>
            <person name="Chen M.L."/>
            <person name="Du X.Y."/>
            <person name="Qiu B.Y."/>
            <person name="Chen P.T."/>
            <person name="Zhang W."/>
            <person name="Slipinski A."/>
            <person name="Escalona H.E."/>
            <person name="Waterhouse R.M."/>
            <person name="Zwick A."/>
            <person name="Pang H."/>
        </authorList>
    </citation>
    <scope>NUCLEOTIDE SEQUENCE [LARGE SCALE GENOMIC DNA]</scope>
    <source>
        <strain evidence="2">SYSU2018</strain>
    </source>
</reference>
<sequence>MRTYYLLAICFTISYIQIAGSEKCNREIKSECSATEYKSYVACIRNRMKRSADCYDEDEEEDCSSNQCGRSCDNCDCNECTASDCGSSCNKRCCSSCCKFNECSTNHCCHKVCHNSCRTSSCRSSCRRSCYKSVRKDSKERDVIIRERGEGGSVSNASNLISNRGAHNITTVIHLNNLINNTNLIDIPINLNNSNVNNITVENAQNGSSTIGSSSNQCCSVIEPRQCVSSSVYPYIDCFHYRRQQCGQFCTAPVVHKVAQNVCYNTQTQNPTCGQQIIYVPQPRTSCTYQPQWPYISCTNQGSNCNGCYDYLLNPYRVQRTCGNSCYNYGMNQGALYRQGPVLNPGYSLPLPINPVIPSGCAGYGGCGLSNMETFVNPGMYYGMNAYNNYGMYGSYSPYSNVAYTPELGIQARSFGNNFVSSLGLPGLGNSPVEQFIPMNFTATNSSNVLYGVLTNSTSPLIAAQGYPEGIYGQPITIDEEMFKKLLGNADINASSIPSIVSNSANVDATRTDEASVDGAKVEEAVDTVVTTTKPFSLFG</sequence>
<dbReference type="AlphaFoldDB" id="A0ABD2P5N9"/>
<evidence type="ECO:0000313" key="2">
    <source>
        <dbReference type="EMBL" id="KAL3286188.1"/>
    </source>
</evidence>
<keyword evidence="3" id="KW-1185">Reference proteome</keyword>
<gene>
    <name evidence="2" type="ORF">HHI36_000699</name>
</gene>
<comment type="caution">
    <text evidence="2">The sequence shown here is derived from an EMBL/GenBank/DDBJ whole genome shotgun (WGS) entry which is preliminary data.</text>
</comment>
<feature type="signal peptide" evidence="1">
    <location>
        <begin position="1"/>
        <end position="21"/>
    </location>
</feature>
<protein>
    <submittedName>
        <fullName evidence="2">Uncharacterized protein</fullName>
    </submittedName>
</protein>
<feature type="chain" id="PRO_5044872664" evidence="1">
    <location>
        <begin position="22"/>
        <end position="540"/>
    </location>
</feature>
<evidence type="ECO:0000256" key="1">
    <source>
        <dbReference type="SAM" id="SignalP"/>
    </source>
</evidence>